<name>A0A538SME2_UNCEI</name>
<feature type="chain" id="PRO_5022033358" description="N-acetylmuramoyl-L-alanine amidase" evidence="2">
    <location>
        <begin position="24"/>
        <end position="83"/>
    </location>
</feature>
<dbReference type="Proteomes" id="UP000319829">
    <property type="component" value="Unassembled WGS sequence"/>
</dbReference>
<protein>
    <recommendedName>
        <fullName evidence="5">N-acetylmuramoyl-L-alanine amidase</fullName>
    </recommendedName>
</protein>
<proteinExistence type="predicted"/>
<feature type="signal peptide" evidence="2">
    <location>
        <begin position="1"/>
        <end position="23"/>
    </location>
</feature>
<evidence type="ECO:0000313" key="3">
    <source>
        <dbReference type="EMBL" id="TMQ52543.1"/>
    </source>
</evidence>
<keyword evidence="2" id="KW-0732">Signal</keyword>
<organism evidence="3 4">
    <name type="scientific">Eiseniibacteriota bacterium</name>
    <dbReference type="NCBI Taxonomy" id="2212470"/>
    <lineage>
        <taxon>Bacteria</taxon>
        <taxon>Candidatus Eiseniibacteriota</taxon>
    </lineage>
</organism>
<gene>
    <name evidence="3" type="ORF">E6K74_12225</name>
</gene>
<reference evidence="3 4" key="1">
    <citation type="journal article" date="2019" name="Nat. Microbiol.">
        <title>Mediterranean grassland soil C-N compound turnover is dependent on rainfall and depth, and is mediated by genomically divergent microorganisms.</title>
        <authorList>
            <person name="Diamond S."/>
            <person name="Andeer P.F."/>
            <person name="Li Z."/>
            <person name="Crits-Christoph A."/>
            <person name="Burstein D."/>
            <person name="Anantharaman K."/>
            <person name="Lane K.R."/>
            <person name="Thomas B.C."/>
            <person name="Pan C."/>
            <person name="Northen T.R."/>
            <person name="Banfield J.F."/>
        </authorList>
    </citation>
    <scope>NUCLEOTIDE SEQUENCE [LARGE SCALE GENOMIC DNA]</scope>
    <source>
        <strain evidence="3">WS_4</strain>
    </source>
</reference>
<feature type="region of interest" description="Disordered" evidence="1">
    <location>
        <begin position="61"/>
        <end position="83"/>
    </location>
</feature>
<evidence type="ECO:0000256" key="2">
    <source>
        <dbReference type="SAM" id="SignalP"/>
    </source>
</evidence>
<sequence length="83" mass="9129">MNRAPLRYSIALVAVLVLAGACSQDTSRLTPEQEARFQKEGVLRRADNIVFHYTRASNGRRRLDAGHPLGNPAISGLDEHSCL</sequence>
<evidence type="ECO:0008006" key="5">
    <source>
        <dbReference type="Google" id="ProtNLM"/>
    </source>
</evidence>
<comment type="caution">
    <text evidence="3">The sequence shown here is derived from an EMBL/GenBank/DDBJ whole genome shotgun (WGS) entry which is preliminary data.</text>
</comment>
<accession>A0A538SME2</accession>
<evidence type="ECO:0000256" key="1">
    <source>
        <dbReference type="SAM" id="MobiDB-lite"/>
    </source>
</evidence>
<dbReference type="EMBL" id="VBOU01000097">
    <property type="protein sequence ID" value="TMQ52543.1"/>
    <property type="molecule type" value="Genomic_DNA"/>
</dbReference>
<dbReference type="AlphaFoldDB" id="A0A538SME2"/>
<evidence type="ECO:0000313" key="4">
    <source>
        <dbReference type="Proteomes" id="UP000319829"/>
    </source>
</evidence>
<dbReference type="PROSITE" id="PS51257">
    <property type="entry name" value="PROKAR_LIPOPROTEIN"/>
    <property type="match status" value="1"/>
</dbReference>